<keyword evidence="2" id="KW-1185">Reference proteome</keyword>
<evidence type="ECO:0000313" key="2">
    <source>
        <dbReference type="Proteomes" id="UP000324222"/>
    </source>
</evidence>
<proteinExistence type="predicted"/>
<gene>
    <name evidence="1" type="ORF">E2C01_038739</name>
</gene>
<dbReference type="EMBL" id="VSRR010006553">
    <property type="protein sequence ID" value="MPC45055.1"/>
    <property type="molecule type" value="Genomic_DNA"/>
</dbReference>
<accession>A0A5B7FHK2</accession>
<dbReference type="Proteomes" id="UP000324222">
    <property type="component" value="Unassembled WGS sequence"/>
</dbReference>
<organism evidence="1 2">
    <name type="scientific">Portunus trituberculatus</name>
    <name type="common">Swimming crab</name>
    <name type="synonym">Neptunus trituberculatus</name>
    <dbReference type="NCBI Taxonomy" id="210409"/>
    <lineage>
        <taxon>Eukaryota</taxon>
        <taxon>Metazoa</taxon>
        <taxon>Ecdysozoa</taxon>
        <taxon>Arthropoda</taxon>
        <taxon>Crustacea</taxon>
        <taxon>Multicrustacea</taxon>
        <taxon>Malacostraca</taxon>
        <taxon>Eumalacostraca</taxon>
        <taxon>Eucarida</taxon>
        <taxon>Decapoda</taxon>
        <taxon>Pleocyemata</taxon>
        <taxon>Brachyura</taxon>
        <taxon>Eubrachyura</taxon>
        <taxon>Portunoidea</taxon>
        <taxon>Portunidae</taxon>
        <taxon>Portuninae</taxon>
        <taxon>Portunus</taxon>
    </lineage>
</organism>
<sequence>MALGFSVTIACLRSLESPRWNKAQRGECTAPFRPEKRTSLEGFGTILINDLHATTSSSSSSTCHLFSVQNHWG</sequence>
<evidence type="ECO:0000313" key="1">
    <source>
        <dbReference type="EMBL" id="MPC45055.1"/>
    </source>
</evidence>
<name>A0A5B7FHK2_PORTR</name>
<dbReference type="AlphaFoldDB" id="A0A5B7FHK2"/>
<comment type="caution">
    <text evidence="1">The sequence shown here is derived from an EMBL/GenBank/DDBJ whole genome shotgun (WGS) entry which is preliminary data.</text>
</comment>
<reference evidence="1 2" key="1">
    <citation type="submission" date="2019-05" db="EMBL/GenBank/DDBJ databases">
        <title>Another draft genome of Portunus trituberculatus and its Hox gene families provides insights of decapod evolution.</title>
        <authorList>
            <person name="Jeong J.-H."/>
            <person name="Song I."/>
            <person name="Kim S."/>
            <person name="Choi T."/>
            <person name="Kim D."/>
            <person name="Ryu S."/>
            <person name="Kim W."/>
        </authorList>
    </citation>
    <scope>NUCLEOTIDE SEQUENCE [LARGE SCALE GENOMIC DNA]</scope>
    <source>
        <tissue evidence="1">Muscle</tissue>
    </source>
</reference>
<protein>
    <submittedName>
        <fullName evidence="1">Uncharacterized protein</fullName>
    </submittedName>
</protein>